<sequence>MASENNFVAVSGFRAHIDNSFWYTTTKRKVEEWKLDETAVPLFGYYTNSSAPGLPPRLTIDFESLDADRSPPPNHYAAHGELVLFNSLEAFKGFDLNKHLKNAACEIWNDMKSGKWLRKSSLLCRFHLFAHIDPKRYLYHFIVGHPVVEYPAPLKTVRPTQTVAELFDECALDKLRQVCQQQSAGSVGHFILEETDDPNVPFAVLPFGDSRSKEVSISKLIVVYCDPSTDACSPGWPLRNLMAAWALFRPDATSVRVLCWRLRHSSSGLDCSHSLILHLACSAPLVPDDFLARFLPGLERNVDGAVSVQRLNLSTSMDPMRLAENATRLHLNLMRWRIMPDLDLETLFGTSCLLFGTGTLGCNIARCLGSWGVSKITLIDNGRVSYSNPARQSLFTIQDCVDGGKWKHEAAAAALKQIFPAMEVHSYGFSVPMPGHFVEKSNEPKTMEDVAKLESLIEEHDVIFLLMDTREGRWLPTLLSAYLSKMTFTVAIGFDSYLILRHGIGWKQQSAPDRCRQTSISKISGTDLACYFCCDVTAPGNSMLNRTMDQQCTVTRSGVSMIAAGIAVELMASCLQHPLKGKAPAEVSDSDAHATCLGAVPHQIRGYLSRYEQMSLAVERFSSCVACSASVVDEYRRRGAAFVIDVCNGPVKLESITGLDLLKLAAEDTNLTVLGDSDSS</sequence>
<evidence type="ECO:0000313" key="10">
    <source>
        <dbReference type="Proteomes" id="UP000046395"/>
    </source>
</evidence>
<comment type="subcellular location">
    <subcellularLocation>
        <location evidence="7">Cytoplasm</location>
    </subcellularLocation>
    <subcellularLocation>
        <location evidence="7">Preautophagosomal structure</location>
    </subcellularLocation>
</comment>
<comment type="similarity">
    <text evidence="1 7">Belongs to the ATG7 family.</text>
</comment>
<evidence type="ECO:0000256" key="2">
    <source>
        <dbReference type="ARBA" id="ARBA00017647"/>
    </source>
</evidence>
<dbReference type="Gene3D" id="3.40.140.100">
    <property type="entry name" value="Ubiquitin-like modifier-activating enzyme ATG7 C-terminal domain"/>
    <property type="match status" value="1"/>
</dbReference>
<dbReference type="Gene3D" id="3.40.50.720">
    <property type="entry name" value="NAD(P)-binding Rossmann-like Domain"/>
    <property type="match status" value="1"/>
</dbReference>
<dbReference type="GO" id="GO:0000045">
    <property type="term" value="P:autophagosome assembly"/>
    <property type="evidence" value="ECO:0007669"/>
    <property type="project" value="TreeGrafter"/>
</dbReference>
<dbReference type="GO" id="GO:0034727">
    <property type="term" value="P:piecemeal microautophagy of the nucleus"/>
    <property type="evidence" value="ECO:0007669"/>
    <property type="project" value="TreeGrafter"/>
</dbReference>
<evidence type="ECO:0000256" key="4">
    <source>
        <dbReference type="ARBA" id="ARBA00022927"/>
    </source>
</evidence>
<evidence type="ECO:0000256" key="3">
    <source>
        <dbReference type="ARBA" id="ARBA00022448"/>
    </source>
</evidence>
<dbReference type="Pfam" id="PF00899">
    <property type="entry name" value="ThiF"/>
    <property type="match status" value="1"/>
</dbReference>
<dbReference type="PANTHER" id="PTHR10953:SF3">
    <property type="entry name" value="UBIQUITIN-LIKE MODIFIER-ACTIVATING ENZYME ATG7"/>
    <property type="match status" value="1"/>
</dbReference>
<dbReference type="InterPro" id="IPR000594">
    <property type="entry name" value="ThiF_NAD_FAD-bd"/>
</dbReference>
<proteinExistence type="inferred from homology"/>
<evidence type="ECO:0000256" key="7">
    <source>
        <dbReference type="RuleBase" id="RU366022"/>
    </source>
</evidence>
<dbReference type="InterPro" id="IPR045886">
    <property type="entry name" value="ThiF/MoeB/HesA"/>
</dbReference>
<feature type="domain" description="Ubiquitin-like modifier-activating enzyme Atg7 N-terminal" evidence="9">
    <location>
        <begin position="13"/>
        <end position="317"/>
    </location>
</feature>
<evidence type="ECO:0000256" key="1">
    <source>
        <dbReference type="ARBA" id="ARBA00010931"/>
    </source>
</evidence>
<evidence type="ECO:0000256" key="5">
    <source>
        <dbReference type="ARBA" id="ARBA00023006"/>
    </source>
</evidence>
<keyword evidence="7" id="KW-0963">Cytoplasm</keyword>
<feature type="domain" description="THIF-type NAD/FAD binding fold" evidence="8">
    <location>
        <begin position="334"/>
        <end position="578"/>
    </location>
</feature>
<keyword evidence="4 7" id="KW-0653">Protein transport</keyword>
<dbReference type="GO" id="GO:0000407">
    <property type="term" value="C:phagophore assembly site"/>
    <property type="evidence" value="ECO:0007669"/>
    <property type="project" value="UniProtKB-SubCell"/>
</dbReference>
<evidence type="ECO:0000313" key="11">
    <source>
        <dbReference type="WBParaSite" id="TMUE_3000013890.1"/>
    </source>
</evidence>
<dbReference type="InterPro" id="IPR042523">
    <property type="entry name" value="Atg7_N_2"/>
</dbReference>
<evidence type="ECO:0000259" key="9">
    <source>
        <dbReference type="Pfam" id="PF16420"/>
    </source>
</evidence>
<dbReference type="InterPro" id="IPR032197">
    <property type="entry name" value="Atg7_N"/>
</dbReference>
<keyword evidence="3 7" id="KW-0813">Transport</keyword>
<dbReference type="Gene3D" id="3.40.140.70">
    <property type="entry name" value="Ubiquitin-like modifier-activating enzyme ATG7 N-terminal domain"/>
    <property type="match status" value="1"/>
</dbReference>
<organism evidence="10 11">
    <name type="scientific">Trichuris muris</name>
    <name type="common">Mouse whipworm</name>
    <dbReference type="NCBI Taxonomy" id="70415"/>
    <lineage>
        <taxon>Eukaryota</taxon>
        <taxon>Metazoa</taxon>
        <taxon>Ecdysozoa</taxon>
        <taxon>Nematoda</taxon>
        <taxon>Enoplea</taxon>
        <taxon>Dorylaimia</taxon>
        <taxon>Trichinellida</taxon>
        <taxon>Trichuridae</taxon>
        <taxon>Trichuris</taxon>
    </lineage>
</organism>
<protein>
    <recommendedName>
        <fullName evidence="2 7">Ubiquitin-like modifier-activating enzyme ATG7</fullName>
    </recommendedName>
    <alternativeName>
        <fullName evidence="7">Autophagy-related protein 7</fullName>
    </alternativeName>
</protein>
<accession>A0A5S6R321</accession>
<keyword evidence="7" id="KW-0833">Ubl conjugation pathway</keyword>
<dbReference type="InterPro" id="IPR035985">
    <property type="entry name" value="Ubiquitin-activating_enz"/>
</dbReference>
<dbReference type="InterPro" id="IPR006285">
    <property type="entry name" value="Atg7"/>
</dbReference>
<dbReference type="STRING" id="70415.A0A5S6R321"/>
<dbReference type="SUPFAM" id="SSF69572">
    <property type="entry name" value="Activating enzymes of the ubiquitin-like proteins"/>
    <property type="match status" value="1"/>
</dbReference>
<dbReference type="GO" id="GO:0006995">
    <property type="term" value="P:cellular response to nitrogen starvation"/>
    <property type="evidence" value="ECO:0007669"/>
    <property type="project" value="TreeGrafter"/>
</dbReference>
<dbReference type="InterPro" id="IPR042522">
    <property type="entry name" value="Atg7_N_1"/>
</dbReference>
<dbReference type="GO" id="GO:0000422">
    <property type="term" value="P:autophagy of mitochondrion"/>
    <property type="evidence" value="ECO:0007669"/>
    <property type="project" value="TreeGrafter"/>
</dbReference>
<keyword evidence="5 7" id="KW-0072">Autophagy</keyword>
<dbReference type="Pfam" id="PF16420">
    <property type="entry name" value="ATG7_N"/>
    <property type="match status" value="1"/>
</dbReference>
<dbReference type="GO" id="GO:0015031">
    <property type="term" value="P:protein transport"/>
    <property type="evidence" value="ECO:0007669"/>
    <property type="project" value="UniProtKB-UniRule"/>
</dbReference>
<dbReference type="GO" id="GO:0019778">
    <property type="term" value="F:Atg12 activating enzyme activity"/>
    <property type="evidence" value="ECO:0007669"/>
    <property type="project" value="TreeGrafter"/>
</dbReference>
<dbReference type="PANTHER" id="PTHR10953">
    <property type="entry name" value="UBIQUITIN-ACTIVATING ENZYME E1"/>
    <property type="match status" value="1"/>
</dbReference>
<feature type="active site" description="Glycyl thioester intermediate" evidence="6">
    <location>
        <position position="552"/>
    </location>
</feature>
<dbReference type="GO" id="GO:0032446">
    <property type="term" value="P:protein modification by small protein conjugation"/>
    <property type="evidence" value="ECO:0007669"/>
    <property type="project" value="TreeGrafter"/>
</dbReference>
<dbReference type="GO" id="GO:0019779">
    <property type="term" value="F:Atg8 activating enzyme activity"/>
    <property type="evidence" value="ECO:0007669"/>
    <property type="project" value="TreeGrafter"/>
</dbReference>
<comment type="subunit">
    <text evidence="7">Homodimer.</text>
</comment>
<evidence type="ECO:0000256" key="6">
    <source>
        <dbReference type="PIRSR" id="PIRSR606285-1"/>
    </source>
</evidence>
<dbReference type="Proteomes" id="UP000046395">
    <property type="component" value="Unassembled WGS sequence"/>
</dbReference>
<comment type="function">
    <text evidence="7">E1-like activating enzyme involved in the 2 ubiquitin-like systems required for autophagy.</text>
</comment>
<dbReference type="AlphaFoldDB" id="A0A5S6R321"/>
<dbReference type="NCBIfam" id="TIGR01381">
    <property type="entry name" value="E1_like_apg7"/>
    <property type="match status" value="1"/>
</dbReference>
<dbReference type="WBParaSite" id="TMUE_3000013890.1">
    <property type="protein sequence ID" value="TMUE_3000013890.1"/>
    <property type="gene ID" value="WBGene00292536"/>
</dbReference>
<evidence type="ECO:0000259" key="8">
    <source>
        <dbReference type="Pfam" id="PF00899"/>
    </source>
</evidence>
<dbReference type="FunFam" id="3.40.50.720:FF:000243">
    <property type="entry name" value="Ubiquitin-like modifier-activating enzyme ATG7"/>
    <property type="match status" value="1"/>
</dbReference>
<reference evidence="11" key="1">
    <citation type="submission" date="2019-12" db="UniProtKB">
        <authorList>
            <consortium name="WormBaseParasite"/>
        </authorList>
    </citation>
    <scope>IDENTIFICATION</scope>
</reference>
<keyword evidence="10" id="KW-1185">Reference proteome</keyword>
<name>A0A5S6R321_TRIMR</name>